<dbReference type="Proteomes" id="UP000319516">
    <property type="component" value="Unassembled WGS sequence"/>
</dbReference>
<dbReference type="OrthoDB" id="5405911at2"/>
<dbReference type="PROSITE" id="PS51729">
    <property type="entry name" value="GNAT_YJDJ"/>
    <property type="match status" value="1"/>
</dbReference>
<dbReference type="SUPFAM" id="SSF55729">
    <property type="entry name" value="Acyl-CoA N-acyltransferases (Nat)"/>
    <property type="match status" value="1"/>
</dbReference>
<dbReference type="Gene3D" id="3.40.630.30">
    <property type="match status" value="1"/>
</dbReference>
<dbReference type="PANTHER" id="PTHR31435:SF10">
    <property type="entry name" value="BSR4717 PROTEIN"/>
    <property type="match status" value="1"/>
</dbReference>
<gene>
    <name evidence="2" type="ORF">FB467_3622</name>
</gene>
<protein>
    <recommendedName>
        <fullName evidence="1">N-acetyltransferase domain-containing protein</fullName>
    </recommendedName>
</protein>
<dbReference type="RefSeq" id="WP_141786311.1">
    <property type="nucleotide sequence ID" value="NZ_BAAAIK010000001.1"/>
</dbReference>
<keyword evidence="3" id="KW-1185">Reference proteome</keyword>
<reference evidence="2 3" key="1">
    <citation type="submission" date="2019-06" db="EMBL/GenBank/DDBJ databases">
        <title>Sequencing the genomes of 1000 actinobacteria strains.</title>
        <authorList>
            <person name="Klenk H.-P."/>
        </authorList>
    </citation>
    <scope>NUCLEOTIDE SEQUENCE [LARGE SCALE GENOMIC DNA]</scope>
    <source>
        <strain evidence="2 3">DSM 12335</strain>
    </source>
</reference>
<feature type="domain" description="N-acetyltransferase" evidence="1">
    <location>
        <begin position="7"/>
        <end position="93"/>
    </location>
</feature>
<evidence type="ECO:0000313" key="2">
    <source>
        <dbReference type="EMBL" id="TQL52436.1"/>
    </source>
</evidence>
<accession>A0A542YWH4</accession>
<proteinExistence type="predicted"/>
<dbReference type="InterPro" id="IPR045057">
    <property type="entry name" value="Gcn5-rel_NAT"/>
</dbReference>
<name>A0A542YWH4_9MICO</name>
<comment type="caution">
    <text evidence="2">The sequence shown here is derived from an EMBL/GenBank/DDBJ whole genome shotgun (WGS) entry which is preliminary data.</text>
</comment>
<organism evidence="2 3">
    <name type="scientific">Ornithinicoccus hortensis</name>
    <dbReference type="NCBI Taxonomy" id="82346"/>
    <lineage>
        <taxon>Bacteria</taxon>
        <taxon>Bacillati</taxon>
        <taxon>Actinomycetota</taxon>
        <taxon>Actinomycetes</taxon>
        <taxon>Micrococcales</taxon>
        <taxon>Intrasporangiaceae</taxon>
        <taxon>Ornithinicoccus</taxon>
    </lineage>
</organism>
<dbReference type="PANTHER" id="PTHR31435">
    <property type="entry name" value="PROTEIN NATD1"/>
    <property type="match status" value="1"/>
</dbReference>
<dbReference type="InterPro" id="IPR016181">
    <property type="entry name" value="Acyl_CoA_acyltransferase"/>
</dbReference>
<dbReference type="InterPro" id="IPR031165">
    <property type="entry name" value="GNAT_YJDJ"/>
</dbReference>
<sequence length="97" mass="10584">MSEVTVTHDPAESRYEASLGGEVAGILAYVTSGTTINLTHTEVDPSFEGKGVGGALVRGTLEQLREDNLRIIPTCPFVQAYLERHPEYQDLVDPDHT</sequence>
<dbReference type="AlphaFoldDB" id="A0A542YWH4"/>
<evidence type="ECO:0000313" key="3">
    <source>
        <dbReference type="Proteomes" id="UP000319516"/>
    </source>
</evidence>
<dbReference type="CDD" id="cd04301">
    <property type="entry name" value="NAT_SF"/>
    <property type="match status" value="1"/>
</dbReference>
<dbReference type="Pfam" id="PF14542">
    <property type="entry name" value="Acetyltransf_CG"/>
    <property type="match status" value="1"/>
</dbReference>
<evidence type="ECO:0000259" key="1">
    <source>
        <dbReference type="PROSITE" id="PS51729"/>
    </source>
</evidence>
<dbReference type="EMBL" id="VFOP01000001">
    <property type="protein sequence ID" value="TQL52436.1"/>
    <property type="molecule type" value="Genomic_DNA"/>
</dbReference>